<accession>A0A8H2WJW5</accession>
<evidence type="ECO:0000256" key="6">
    <source>
        <dbReference type="PROSITE-ProRule" id="PRU00192"/>
    </source>
</evidence>
<evidence type="ECO:0000313" key="10">
    <source>
        <dbReference type="Proteomes" id="UP000663846"/>
    </source>
</evidence>
<protein>
    <recommendedName>
        <fullName evidence="8">SH3 domain-containing protein</fullName>
    </recommendedName>
</protein>
<dbReference type="PANTHER" id="PTHR15549">
    <property type="entry name" value="PAIRED IMMUNOGLOBULIN-LIKE TYPE 2 RECEPTOR"/>
    <property type="match status" value="1"/>
</dbReference>
<dbReference type="GO" id="GO:0071944">
    <property type="term" value="C:cell periphery"/>
    <property type="evidence" value="ECO:0007669"/>
    <property type="project" value="UniProtKB-ARBA"/>
</dbReference>
<organism evidence="9 10">
    <name type="scientific">Rhizoctonia solani</name>
    <dbReference type="NCBI Taxonomy" id="456999"/>
    <lineage>
        <taxon>Eukaryota</taxon>
        <taxon>Fungi</taxon>
        <taxon>Dikarya</taxon>
        <taxon>Basidiomycota</taxon>
        <taxon>Agaricomycotina</taxon>
        <taxon>Agaricomycetes</taxon>
        <taxon>Cantharellales</taxon>
        <taxon>Ceratobasidiaceae</taxon>
        <taxon>Rhizoctonia</taxon>
    </lineage>
</organism>
<dbReference type="Proteomes" id="UP000663846">
    <property type="component" value="Unassembled WGS sequence"/>
</dbReference>
<dbReference type="EMBL" id="CAJMWS010000292">
    <property type="protein sequence ID" value="CAE6391831.1"/>
    <property type="molecule type" value="Genomic_DNA"/>
</dbReference>
<comment type="caution">
    <text evidence="9">The sequence shown here is derived from an EMBL/GenBank/DDBJ whole genome shotgun (WGS) entry which is preliminary data.</text>
</comment>
<dbReference type="InterPro" id="IPR036028">
    <property type="entry name" value="SH3-like_dom_sf"/>
</dbReference>
<evidence type="ECO:0000256" key="1">
    <source>
        <dbReference type="ARBA" id="ARBA00004167"/>
    </source>
</evidence>
<evidence type="ECO:0000256" key="2">
    <source>
        <dbReference type="ARBA" id="ARBA00022443"/>
    </source>
</evidence>
<evidence type="ECO:0000256" key="5">
    <source>
        <dbReference type="ARBA" id="ARBA00023136"/>
    </source>
</evidence>
<dbReference type="Pfam" id="PF14604">
    <property type="entry name" value="SH3_9"/>
    <property type="match status" value="1"/>
</dbReference>
<evidence type="ECO:0000256" key="3">
    <source>
        <dbReference type="ARBA" id="ARBA00022692"/>
    </source>
</evidence>
<evidence type="ECO:0000256" key="7">
    <source>
        <dbReference type="SAM" id="Phobius"/>
    </source>
</evidence>
<dbReference type="PROSITE" id="PS50002">
    <property type="entry name" value="SH3"/>
    <property type="match status" value="1"/>
</dbReference>
<comment type="subcellular location">
    <subcellularLocation>
        <location evidence="1">Membrane</location>
        <topology evidence="1">Single-pass membrane protein</topology>
    </subcellularLocation>
</comment>
<feature type="transmembrane region" description="Helical" evidence="7">
    <location>
        <begin position="177"/>
        <end position="199"/>
    </location>
</feature>
<gene>
    <name evidence="9" type="ORF">RDB_LOCUS45045</name>
</gene>
<dbReference type="InterPro" id="IPR001452">
    <property type="entry name" value="SH3_domain"/>
</dbReference>
<sequence>MPVVPRQLLLSEISEALQPRTSTSSTALVGTTSTTVPEPVVTTTATQSPLLPSIPLIPGLTSVVAPTSTTGIVSPTSVIVSSVTTTSDTPTTTTSVTSTIELVTSSSSIVVPTLSTSSLLSLTTPEVSNTPEVDPTTSTSSVIVTVSGSRSTSVTATATGVASNAGSSSQDDTNMSGGIIALIVIGALLAVLLAGAFIFRRVQVRRRAKRREINYAAGVSDNSPFPFTNVSEADLKGAQPIRDPVVNYNEKPLPSIVPDVYPTLPNPTYNQFGQYDDGGMSGPYPTMSAAHMGYGYGQPGRASPAPSQVQPSRMVSPAPPPVAYAPGPSAYANLYPQAPTPAPSLPGSNLAVPQANGGKKRVIQTFQPTLPDELDIRDGDWVTVLHAYDDGWGLCECNGRRGVVPLECLDPGRPDFRASRRFSSLSAIRQ</sequence>
<proteinExistence type="predicted"/>
<evidence type="ECO:0000259" key="8">
    <source>
        <dbReference type="PROSITE" id="PS50002"/>
    </source>
</evidence>
<feature type="domain" description="SH3" evidence="8">
    <location>
        <begin position="355"/>
        <end position="414"/>
    </location>
</feature>
<dbReference type="AlphaFoldDB" id="A0A8H2WJW5"/>
<evidence type="ECO:0000313" key="9">
    <source>
        <dbReference type="EMBL" id="CAE6391831.1"/>
    </source>
</evidence>
<dbReference type="SMART" id="SM00326">
    <property type="entry name" value="SH3"/>
    <property type="match status" value="1"/>
</dbReference>
<name>A0A8H2WJW5_9AGAM</name>
<dbReference type="GO" id="GO:0016020">
    <property type="term" value="C:membrane"/>
    <property type="evidence" value="ECO:0007669"/>
    <property type="project" value="UniProtKB-SubCell"/>
</dbReference>
<evidence type="ECO:0000256" key="4">
    <source>
        <dbReference type="ARBA" id="ARBA00022989"/>
    </source>
</evidence>
<reference evidence="9" key="1">
    <citation type="submission" date="2021-01" db="EMBL/GenBank/DDBJ databases">
        <authorList>
            <person name="Kaushik A."/>
        </authorList>
    </citation>
    <scope>NUCLEOTIDE SEQUENCE</scope>
    <source>
        <strain evidence="9">AG1-1C</strain>
    </source>
</reference>
<dbReference type="Gene3D" id="2.30.30.40">
    <property type="entry name" value="SH3 Domains"/>
    <property type="match status" value="1"/>
</dbReference>
<keyword evidence="5 7" id="KW-0472">Membrane</keyword>
<dbReference type="InterPro" id="IPR051694">
    <property type="entry name" value="Immunoregulatory_rcpt-like"/>
</dbReference>
<dbReference type="PANTHER" id="PTHR15549:SF6">
    <property type="entry name" value="MID2 DOMAIN-CONTAINING PROTEIN"/>
    <property type="match status" value="1"/>
</dbReference>
<keyword evidence="3 7" id="KW-0812">Transmembrane</keyword>
<keyword evidence="2 6" id="KW-0728">SH3 domain</keyword>
<keyword evidence="4 7" id="KW-1133">Transmembrane helix</keyword>
<dbReference type="SUPFAM" id="SSF50044">
    <property type="entry name" value="SH3-domain"/>
    <property type="match status" value="1"/>
</dbReference>